<dbReference type="eggNOG" id="arCOG09552">
    <property type="taxonomic scope" value="Archaea"/>
</dbReference>
<organism evidence="1 2">
    <name type="scientific">Methanothermococcus okinawensis (strain DSM 14208 / JCM 11175 / IH1)</name>
    <dbReference type="NCBI Taxonomy" id="647113"/>
    <lineage>
        <taxon>Archaea</taxon>
        <taxon>Methanobacteriati</taxon>
        <taxon>Methanobacteriota</taxon>
        <taxon>Methanomada group</taxon>
        <taxon>Methanococci</taxon>
        <taxon>Methanococcales</taxon>
        <taxon>Methanococcaceae</taxon>
        <taxon>Methanothermococcus</taxon>
    </lineage>
</organism>
<dbReference type="Proteomes" id="UP000009296">
    <property type="component" value="Chromosome"/>
</dbReference>
<evidence type="ECO:0000313" key="1">
    <source>
        <dbReference type="EMBL" id="AEH07208.1"/>
    </source>
</evidence>
<keyword evidence="2" id="KW-1185">Reference proteome</keyword>
<name>F8AJM1_METOI</name>
<sequence>MCILSTPIVLANNIHLNVDMPSKVNEGDNFTINVNVNPMANNITGFECAMKPPFGKENYIKIINVKGNEKIKKEAGKFYSIDKKNSSVSIKFISFNKPLNSDFHLMTIKAVALKSGNLSLTFEAVASDKNGEKIPVDEKTINLLIINNSNNGNDIQSSSNRNFLSSLINALTNFLKSILGG</sequence>
<gene>
    <name evidence="1" type="ordered locus">Metok_1240</name>
</gene>
<dbReference type="Gene3D" id="2.60.40.680">
    <property type="match status" value="1"/>
</dbReference>
<dbReference type="InterPro" id="IPR008965">
    <property type="entry name" value="CBM2/CBM3_carb-bd_dom_sf"/>
</dbReference>
<dbReference type="STRING" id="647113.Metok_1240"/>
<dbReference type="HOGENOM" id="CLU_1485906_0_0_2"/>
<accession>F8AJM1</accession>
<dbReference type="SUPFAM" id="SSF49384">
    <property type="entry name" value="Carbohydrate-binding domain"/>
    <property type="match status" value="1"/>
</dbReference>
<protein>
    <submittedName>
        <fullName evidence="1">Cellulosome anchoring protein cohesin region</fullName>
    </submittedName>
</protein>
<reference evidence="1" key="1">
    <citation type="submission" date="2011-05" db="EMBL/GenBank/DDBJ databases">
        <title>Complete sequence of chromosome of Methanothermococcus okinawensis IH1.</title>
        <authorList>
            <consortium name="US DOE Joint Genome Institute"/>
            <person name="Lucas S."/>
            <person name="Han J."/>
            <person name="Lapidus A."/>
            <person name="Cheng J.-F."/>
            <person name="Goodwin L."/>
            <person name="Pitluck S."/>
            <person name="Peters L."/>
            <person name="Mikhailova N."/>
            <person name="Held B."/>
            <person name="Han C."/>
            <person name="Tapia R."/>
            <person name="Land M."/>
            <person name="Hauser L."/>
            <person name="Kyrpides N."/>
            <person name="Ivanova N."/>
            <person name="Pagani I."/>
            <person name="Sieprawska-Lupa M."/>
            <person name="Takai K."/>
            <person name="Miyazaki J."/>
            <person name="Whitman W."/>
            <person name="Woyke T."/>
        </authorList>
    </citation>
    <scope>NUCLEOTIDE SEQUENCE</scope>
    <source>
        <strain evidence="1">IH1</strain>
    </source>
</reference>
<dbReference type="AlphaFoldDB" id="F8AJM1"/>
<dbReference type="GO" id="GO:0030246">
    <property type="term" value="F:carbohydrate binding"/>
    <property type="evidence" value="ECO:0007669"/>
    <property type="project" value="InterPro"/>
</dbReference>
<dbReference type="EMBL" id="CP002792">
    <property type="protein sequence ID" value="AEH07208.1"/>
    <property type="molecule type" value="Genomic_DNA"/>
</dbReference>
<evidence type="ECO:0000313" key="2">
    <source>
        <dbReference type="Proteomes" id="UP000009296"/>
    </source>
</evidence>
<dbReference type="KEGG" id="mok:Metok_1240"/>
<proteinExistence type="predicted"/>